<feature type="transmembrane region" description="Helical" evidence="6">
    <location>
        <begin position="12"/>
        <end position="33"/>
    </location>
</feature>
<accession>A0A813ZDJ2</accession>
<proteinExistence type="predicted"/>
<feature type="transmembrane region" description="Helical" evidence="6">
    <location>
        <begin position="53"/>
        <end position="78"/>
    </location>
</feature>
<gene>
    <name evidence="7" type="ORF">XAT740_LOCUS7840</name>
</gene>
<feature type="compositionally biased region" description="Basic and acidic residues" evidence="5">
    <location>
        <begin position="366"/>
        <end position="391"/>
    </location>
</feature>
<sequence length="513" mass="58565">MSKSTFKFCSKLAVLLLCVLGFIELGLALWTVLDPRYRSLAYNLADVGYMDLWILRYLSLGLFASSIITLVMCLVLVWGLCSTHAFLFIASTMIVVIAIGEFTISILTFSNKYQSRVTLIEQLPKLVITYRQGTDERAKRALDILQYTFRCCGADGRLGYQNNVPSSCNMFSVGCLNRTLYFLDSCMDALAYVLLFFSLIKFFIVLFFYSFLCMHYRSQQSPPMYNSSISRPSTSLDSSPRKQVLPPRKVDYDDDNDDRHIEQRRLQSNEYHKSSHENGTTSIVPSFLNNKDLAEYYERQFVSRKLSSISERTEKTETDESEPDLLRLKYHPSNRKATTSTVQEKFQLSVVPPKKTPTIKARRKPMREDENDHDSGVERSSSEKSFDDHSNLKLYTEVPALPPKSKQVNNNNSSSSLSFSNVFITSVSQTQLAEDELKRPLVHTSSHRSRSKDSITPKPILKKPSHSTSPLRIPADYYNQKKSSSIYLKTSPLLKNTPKPNPRMSLKQHNSLL</sequence>
<feature type="compositionally biased region" description="Polar residues" evidence="5">
    <location>
        <begin position="222"/>
        <end position="238"/>
    </location>
</feature>
<keyword evidence="8" id="KW-1185">Reference proteome</keyword>
<comment type="subcellular location">
    <subcellularLocation>
        <location evidence="1">Membrane</location>
        <topology evidence="1">Multi-pass membrane protein</topology>
    </subcellularLocation>
</comment>
<evidence type="ECO:0000256" key="6">
    <source>
        <dbReference type="SAM" id="Phobius"/>
    </source>
</evidence>
<feature type="region of interest" description="Disordered" evidence="5">
    <location>
        <begin position="353"/>
        <end position="391"/>
    </location>
</feature>
<keyword evidence="2 6" id="KW-0812">Transmembrane</keyword>
<dbReference type="InterPro" id="IPR018499">
    <property type="entry name" value="Tetraspanin/Peripherin"/>
</dbReference>
<evidence type="ECO:0000256" key="3">
    <source>
        <dbReference type="ARBA" id="ARBA00022989"/>
    </source>
</evidence>
<evidence type="ECO:0000313" key="7">
    <source>
        <dbReference type="EMBL" id="CAF0897465.1"/>
    </source>
</evidence>
<protein>
    <recommendedName>
        <fullName evidence="9">Tetraspanin</fullName>
    </recommendedName>
</protein>
<evidence type="ECO:0000256" key="5">
    <source>
        <dbReference type="SAM" id="MobiDB-lite"/>
    </source>
</evidence>
<feature type="transmembrane region" description="Helical" evidence="6">
    <location>
        <begin position="189"/>
        <end position="212"/>
    </location>
</feature>
<feature type="transmembrane region" description="Helical" evidence="6">
    <location>
        <begin position="85"/>
        <end position="109"/>
    </location>
</feature>
<keyword evidence="3 6" id="KW-1133">Transmembrane helix</keyword>
<dbReference type="GO" id="GO:0016020">
    <property type="term" value="C:membrane"/>
    <property type="evidence" value="ECO:0007669"/>
    <property type="project" value="UniProtKB-SubCell"/>
</dbReference>
<dbReference type="SUPFAM" id="SSF48652">
    <property type="entry name" value="Tetraspanin"/>
    <property type="match status" value="1"/>
</dbReference>
<dbReference type="Gene3D" id="1.10.1450.10">
    <property type="entry name" value="Tetraspanin"/>
    <property type="match status" value="1"/>
</dbReference>
<evidence type="ECO:0000313" key="8">
    <source>
        <dbReference type="Proteomes" id="UP000663828"/>
    </source>
</evidence>
<name>A0A813ZDJ2_ADIRI</name>
<evidence type="ECO:0000256" key="2">
    <source>
        <dbReference type="ARBA" id="ARBA00022692"/>
    </source>
</evidence>
<feature type="region of interest" description="Disordered" evidence="5">
    <location>
        <begin position="489"/>
        <end position="513"/>
    </location>
</feature>
<feature type="region of interest" description="Disordered" evidence="5">
    <location>
        <begin position="222"/>
        <end position="258"/>
    </location>
</feature>
<feature type="region of interest" description="Disordered" evidence="5">
    <location>
        <begin position="438"/>
        <end position="473"/>
    </location>
</feature>
<dbReference type="Pfam" id="PF00335">
    <property type="entry name" value="Tetraspanin"/>
    <property type="match status" value="1"/>
</dbReference>
<dbReference type="InterPro" id="IPR008952">
    <property type="entry name" value="Tetraspanin_EC2_sf"/>
</dbReference>
<feature type="region of interest" description="Disordered" evidence="5">
    <location>
        <begin position="265"/>
        <end position="284"/>
    </location>
</feature>
<dbReference type="EMBL" id="CAJNOR010000380">
    <property type="protein sequence ID" value="CAF0897465.1"/>
    <property type="molecule type" value="Genomic_DNA"/>
</dbReference>
<comment type="caution">
    <text evidence="7">The sequence shown here is derived from an EMBL/GenBank/DDBJ whole genome shotgun (WGS) entry which is preliminary data.</text>
</comment>
<reference evidence="7" key="1">
    <citation type="submission" date="2021-02" db="EMBL/GenBank/DDBJ databases">
        <authorList>
            <person name="Nowell W R."/>
        </authorList>
    </citation>
    <scope>NUCLEOTIDE SEQUENCE</scope>
</reference>
<organism evidence="7 8">
    <name type="scientific">Adineta ricciae</name>
    <name type="common">Rotifer</name>
    <dbReference type="NCBI Taxonomy" id="249248"/>
    <lineage>
        <taxon>Eukaryota</taxon>
        <taxon>Metazoa</taxon>
        <taxon>Spiralia</taxon>
        <taxon>Gnathifera</taxon>
        <taxon>Rotifera</taxon>
        <taxon>Eurotatoria</taxon>
        <taxon>Bdelloidea</taxon>
        <taxon>Adinetida</taxon>
        <taxon>Adinetidae</taxon>
        <taxon>Adineta</taxon>
    </lineage>
</organism>
<keyword evidence="4 6" id="KW-0472">Membrane</keyword>
<evidence type="ECO:0000256" key="1">
    <source>
        <dbReference type="ARBA" id="ARBA00004141"/>
    </source>
</evidence>
<dbReference type="AlphaFoldDB" id="A0A813ZDJ2"/>
<evidence type="ECO:0000256" key="4">
    <source>
        <dbReference type="ARBA" id="ARBA00023136"/>
    </source>
</evidence>
<feature type="compositionally biased region" description="Basic and acidic residues" evidence="5">
    <location>
        <begin position="265"/>
        <end position="276"/>
    </location>
</feature>
<dbReference type="Proteomes" id="UP000663828">
    <property type="component" value="Unassembled WGS sequence"/>
</dbReference>
<evidence type="ECO:0008006" key="9">
    <source>
        <dbReference type="Google" id="ProtNLM"/>
    </source>
</evidence>